<feature type="compositionally biased region" description="Pro residues" evidence="1">
    <location>
        <begin position="232"/>
        <end position="246"/>
    </location>
</feature>
<evidence type="ECO:0000313" key="3">
    <source>
        <dbReference type="Proteomes" id="UP001143474"/>
    </source>
</evidence>
<dbReference type="AlphaFoldDB" id="A0A9W6MCY8"/>
<dbReference type="RefSeq" id="WP_271217978.1">
    <property type="nucleotide sequence ID" value="NZ_BAAAVD010000045.1"/>
</dbReference>
<reference evidence="2" key="2">
    <citation type="submission" date="2023-01" db="EMBL/GenBank/DDBJ databases">
        <authorList>
            <person name="Sun Q."/>
            <person name="Evtushenko L."/>
        </authorList>
    </citation>
    <scope>NUCLEOTIDE SEQUENCE</scope>
    <source>
        <strain evidence="2">VKM Ac-2007</strain>
    </source>
</reference>
<accession>A0A9W6MCY8</accession>
<feature type="region of interest" description="Disordered" evidence="1">
    <location>
        <begin position="213"/>
        <end position="276"/>
    </location>
</feature>
<proteinExistence type="predicted"/>
<name>A0A9W6MCY8_9ACTN</name>
<keyword evidence="3" id="KW-1185">Reference proteome</keyword>
<reference evidence="2" key="1">
    <citation type="journal article" date="2014" name="Int. J. Syst. Evol. Microbiol.">
        <title>Complete genome sequence of Corynebacterium casei LMG S-19264T (=DSM 44701T), isolated from a smear-ripened cheese.</title>
        <authorList>
            <consortium name="US DOE Joint Genome Institute (JGI-PGF)"/>
            <person name="Walter F."/>
            <person name="Albersmeier A."/>
            <person name="Kalinowski J."/>
            <person name="Ruckert C."/>
        </authorList>
    </citation>
    <scope>NUCLEOTIDE SEQUENCE</scope>
    <source>
        <strain evidence="2">VKM Ac-2007</strain>
    </source>
</reference>
<organism evidence="2 3">
    <name type="scientific">Streptosporangium carneum</name>
    <dbReference type="NCBI Taxonomy" id="47481"/>
    <lineage>
        <taxon>Bacteria</taxon>
        <taxon>Bacillati</taxon>
        <taxon>Actinomycetota</taxon>
        <taxon>Actinomycetes</taxon>
        <taxon>Streptosporangiales</taxon>
        <taxon>Streptosporangiaceae</taxon>
        <taxon>Streptosporangium</taxon>
    </lineage>
</organism>
<evidence type="ECO:0000313" key="2">
    <source>
        <dbReference type="EMBL" id="GLK09522.1"/>
    </source>
</evidence>
<evidence type="ECO:0000256" key="1">
    <source>
        <dbReference type="SAM" id="MobiDB-lite"/>
    </source>
</evidence>
<comment type="caution">
    <text evidence="2">The sequence shown here is derived from an EMBL/GenBank/DDBJ whole genome shotgun (WGS) entry which is preliminary data.</text>
</comment>
<dbReference type="Proteomes" id="UP001143474">
    <property type="component" value="Unassembled WGS sequence"/>
</dbReference>
<gene>
    <name evidence="2" type="ORF">GCM10017600_29280</name>
</gene>
<dbReference type="EMBL" id="BSEV01000005">
    <property type="protein sequence ID" value="GLK09522.1"/>
    <property type="molecule type" value="Genomic_DNA"/>
</dbReference>
<protein>
    <submittedName>
        <fullName evidence="2">Uncharacterized protein</fullName>
    </submittedName>
</protein>
<sequence length="276" mass="29465">MGVFDFLRARRLRRGPTLLLPSSATPWKVLETVRQHSPEATAQDRRIMIGKQLRLSGPFTVTRKSALLAGIPVGWPVAYVVELLTPDSDINPAAITAGLAQRLGGLCCPHTQDRSPDLFAITGRALPVGRLSELLPGSRPRAIAGVDITLLANGWSPLEITFCGGEDGEMDYEVSVGRGPVTPALVEAAERLAMSIGEASHGVVRDHNGFLLRPSATGRLPHGTATPDSRQTPPPLTPQTPLPLAPLPLTQNTVIPDSGLTYPPRTPQDMVTRTPA</sequence>